<dbReference type="InterPro" id="IPR005331">
    <property type="entry name" value="Sulfotransferase"/>
</dbReference>
<organism evidence="1 2">
    <name type="scientific">Vreelandella andesensis</name>
    <dbReference type="NCBI Taxonomy" id="447567"/>
    <lineage>
        <taxon>Bacteria</taxon>
        <taxon>Pseudomonadati</taxon>
        <taxon>Pseudomonadota</taxon>
        <taxon>Gammaproteobacteria</taxon>
        <taxon>Oceanospirillales</taxon>
        <taxon>Halomonadaceae</taxon>
        <taxon>Vreelandella</taxon>
    </lineage>
</organism>
<dbReference type="Proteomes" id="UP000287336">
    <property type="component" value="Unassembled WGS sequence"/>
</dbReference>
<dbReference type="AlphaFoldDB" id="A0A433KGG3"/>
<reference evidence="1 2" key="1">
    <citation type="submission" date="2018-12" db="EMBL/GenBank/DDBJ databases">
        <title>three novel Halomonas strain isolated from plants.</title>
        <authorList>
            <person name="Sun C."/>
        </authorList>
    </citation>
    <scope>NUCLEOTIDE SEQUENCE [LARGE SCALE GENOMIC DNA]</scope>
    <source>
        <strain evidence="1 2">DSM 19434</strain>
    </source>
</reference>
<dbReference type="OrthoDB" id="8756565at2"/>
<name>A0A433KGG3_9GAMM</name>
<accession>A0A433KGG3</accession>
<dbReference type="SUPFAM" id="SSF52540">
    <property type="entry name" value="P-loop containing nucleoside triphosphate hydrolases"/>
    <property type="match status" value="1"/>
</dbReference>
<protein>
    <recommendedName>
        <fullName evidence="3">Sulfotransferase family protein</fullName>
    </recommendedName>
</protein>
<sequence length="307" mass="35419">MRFLRVIYKSNNPINKTNFSPDFFFEAEDVSFFFTYIRKNASTSFKKLFQLLYPGACSGDLPSIHCLIKHAQVKELTPEEIDKRFSTKLFVYRDPVDRVFSTYKNKVIQQDGAEDLLRRLEKVVGRDPALLTFDEFVQEYVVLLKTERWEEVDGHLYPQVWHLLPITYNKVIRMDNVYHEMCELLPAELCDRVFKEPTNSTTKGSVPLAWADPDCPAIYFRKKYARGKLLPSLSQLLTPATEARLREVYADDYRMIEEIEVEPDSFMLTESSQPAGLNFSIPAAVNGVAPECALGLDFSLLEKRSRG</sequence>
<dbReference type="Pfam" id="PF03567">
    <property type="entry name" value="Sulfotransfer_2"/>
    <property type="match status" value="1"/>
</dbReference>
<gene>
    <name evidence="1" type="ORF">ELY33_14765</name>
</gene>
<evidence type="ECO:0000313" key="2">
    <source>
        <dbReference type="Proteomes" id="UP000287336"/>
    </source>
</evidence>
<evidence type="ECO:0008006" key="3">
    <source>
        <dbReference type="Google" id="ProtNLM"/>
    </source>
</evidence>
<keyword evidence="2" id="KW-1185">Reference proteome</keyword>
<dbReference type="GO" id="GO:0008146">
    <property type="term" value="F:sulfotransferase activity"/>
    <property type="evidence" value="ECO:0007669"/>
    <property type="project" value="InterPro"/>
</dbReference>
<evidence type="ECO:0000313" key="1">
    <source>
        <dbReference type="EMBL" id="RUR27851.1"/>
    </source>
</evidence>
<dbReference type="GO" id="GO:0016020">
    <property type="term" value="C:membrane"/>
    <property type="evidence" value="ECO:0007669"/>
    <property type="project" value="InterPro"/>
</dbReference>
<comment type="caution">
    <text evidence="1">The sequence shown here is derived from an EMBL/GenBank/DDBJ whole genome shotgun (WGS) entry which is preliminary data.</text>
</comment>
<dbReference type="InterPro" id="IPR027417">
    <property type="entry name" value="P-loop_NTPase"/>
</dbReference>
<dbReference type="EMBL" id="RZHG01000027">
    <property type="protein sequence ID" value="RUR27851.1"/>
    <property type="molecule type" value="Genomic_DNA"/>
</dbReference>
<proteinExistence type="predicted"/>